<feature type="short sequence motif" description="'HIGH' region" evidence="7">
    <location>
        <begin position="12"/>
        <end position="22"/>
    </location>
</feature>
<comment type="caution">
    <text evidence="7">Lacks conserved residue(s) required for the propagation of feature annotation.</text>
</comment>
<dbReference type="GO" id="GO:0006400">
    <property type="term" value="P:tRNA modification"/>
    <property type="evidence" value="ECO:0007669"/>
    <property type="project" value="InterPro"/>
</dbReference>
<keyword evidence="6 7" id="KW-0030">Aminoacyl-tRNA synthetase</keyword>
<protein>
    <recommendedName>
        <fullName evidence="7">Glutamyl-Q tRNA(Asp) synthetase</fullName>
        <shortName evidence="7">Glu-Q-RSs</shortName>
        <ecNumber evidence="7">6.1.1.-</ecNumber>
    </recommendedName>
</protein>
<dbReference type="GO" id="GO:0006424">
    <property type="term" value="P:glutamyl-tRNA aminoacylation"/>
    <property type="evidence" value="ECO:0007669"/>
    <property type="project" value="InterPro"/>
</dbReference>
<name>A0A3M2RB65_9GAMM</name>
<evidence type="ECO:0000256" key="2">
    <source>
        <dbReference type="ARBA" id="ARBA00022723"/>
    </source>
</evidence>
<evidence type="ECO:0000259" key="9">
    <source>
        <dbReference type="Pfam" id="PF00749"/>
    </source>
</evidence>
<organism evidence="10 11">
    <name type="scientific">Marinobacter litoralis</name>
    <dbReference type="NCBI Taxonomy" id="187981"/>
    <lineage>
        <taxon>Bacteria</taxon>
        <taxon>Pseudomonadati</taxon>
        <taxon>Pseudomonadota</taxon>
        <taxon>Gammaproteobacteria</taxon>
        <taxon>Pseudomonadales</taxon>
        <taxon>Marinobacteraceae</taxon>
        <taxon>Marinobacter</taxon>
    </lineage>
</organism>
<dbReference type="AlphaFoldDB" id="A0A3M2RB65"/>
<keyword evidence="2" id="KW-0479">Metal-binding</keyword>
<dbReference type="InterPro" id="IPR049940">
    <property type="entry name" value="GluQ/Sye"/>
</dbReference>
<dbReference type="RefSeq" id="WP_114334773.1">
    <property type="nucleotide sequence ID" value="NZ_QMDL01000003.1"/>
</dbReference>
<dbReference type="PRINTS" id="PR00987">
    <property type="entry name" value="TRNASYNTHGLU"/>
</dbReference>
<keyword evidence="11" id="KW-1185">Reference proteome</keyword>
<dbReference type="HAMAP" id="MF_01428">
    <property type="entry name" value="Glu_Q_tRNA_synth"/>
    <property type="match status" value="1"/>
</dbReference>
<proteinExistence type="inferred from homology"/>
<dbReference type="OrthoDB" id="9807503at2"/>
<feature type="binding site" evidence="7">
    <location>
        <begin position="9"/>
        <end position="13"/>
    </location>
    <ligand>
        <name>L-glutamate</name>
        <dbReference type="ChEBI" id="CHEBI:29985"/>
    </ligand>
</feature>
<evidence type="ECO:0000256" key="3">
    <source>
        <dbReference type="ARBA" id="ARBA00022741"/>
    </source>
</evidence>
<comment type="function">
    <text evidence="7">Catalyzes the tRNA-independent activation of glutamate in presence of ATP and the subsequent transfer of glutamate onto a tRNA(Asp). Glutamate is transferred on the 2-amino-5-(4,5-dihydroxy-2-cyclopenten-1-yl) moiety of the queuosine in the wobble position of the QUC anticodon.</text>
</comment>
<keyword evidence="4" id="KW-0862">Zinc</keyword>
<accession>A0A3M2RB65</accession>
<keyword evidence="3 7" id="KW-0547">Nucleotide-binding</keyword>
<evidence type="ECO:0000256" key="5">
    <source>
        <dbReference type="ARBA" id="ARBA00022840"/>
    </source>
</evidence>
<dbReference type="NCBIfam" id="NF004314">
    <property type="entry name" value="PRK05710.1-3"/>
    <property type="match status" value="1"/>
</dbReference>
<dbReference type="EC" id="6.1.1.-" evidence="7"/>
<dbReference type="InterPro" id="IPR020058">
    <property type="entry name" value="Glu/Gln-tRNA-synth_Ib_cat-dom"/>
</dbReference>
<sequence>MEHTRYRGRFAPSPTGPLHFGSLVTAVATWLEARAANGDWLVRIEDLDPLREPPEATDQILHSLDVHGLHSDEPIRFQSRRHPAYQDAIDHLLGNGKAYRCSCSRKQLQAHGGRHPHQCRTLKAVSGGSPHAIRFALIDERCQWMDLLLGPQQQTVQAELDDPVLQRKEGFYAYQLAVAVDDIDQGITHVVRGSDLLDMTAQQQQIFQALGAAAPQWLHIPVILNDQNQKLSKQNHAPALDDSKPAANLVHALAALGQHPPELLFSATVDEVLAWARAHWQRTAIPLTSQQARGITPSTQSHLDH</sequence>
<comment type="similarity">
    <text evidence="7">Belongs to the class-I aminoacyl-tRNA synthetase family. GluQ subfamily.</text>
</comment>
<evidence type="ECO:0000256" key="7">
    <source>
        <dbReference type="HAMAP-Rule" id="MF_01428"/>
    </source>
</evidence>
<dbReference type="EMBL" id="QMDL01000003">
    <property type="protein sequence ID" value="RMJ02520.1"/>
    <property type="molecule type" value="Genomic_DNA"/>
</dbReference>
<feature type="short sequence motif" description="'KMSKS' region" evidence="7">
    <location>
        <begin position="230"/>
        <end position="234"/>
    </location>
</feature>
<comment type="caution">
    <text evidence="10">The sequence shown here is derived from an EMBL/GenBank/DDBJ whole genome shotgun (WGS) entry which is preliminary data.</text>
</comment>
<dbReference type="PANTHER" id="PTHR43311:SF1">
    <property type="entry name" value="GLUTAMYL-Q TRNA(ASP) SYNTHETASE"/>
    <property type="match status" value="1"/>
</dbReference>
<dbReference type="InterPro" id="IPR014729">
    <property type="entry name" value="Rossmann-like_a/b/a_fold"/>
</dbReference>
<evidence type="ECO:0000313" key="10">
    <source>
        <dbReference type="EMBL" id="RMJ02520.1"/>
    </source>
</evidence>
<dbReference type="GO" id="GO:0008270">
    <property type="term" value="F:zinc ion binding"/>
    <property type="evidence" value="ECO:0007669"/>
    <property type="project" value="InterPro"/>
</dbReference>
<evidence type="ECO:0000256" key="8">
    <source>
        <dbReference type="RuleBase" id="RU363037"/>
    </source>
</evidence>
<reference evidence="10 11" key="1">
    <citation type="submission" date="2018-08" db="EMBL/GenBank/DDBJ databases">
        <title>Whole Genome Sequence of the Moderate Halophilic Marine Bacterium Marinobacter litoralis Sw-45.</title>
        <authorList>
            <person name="Musa H."/>
        </authorList>
    </citation>
    <scope>NUCLEOTIDE SEQUENCE [LARGE SCALE GENOMIC DNA]</scope>
    <source>
        <strain evidence="10 11">Sw-45</strain>
    </source>
</reference>
<feature type="domain" description="Glutamyl/glutaminyl-tRNA synthetase class Ib catalytic" evidence="9">
    <location>
        <begin position="7"/>
        <end position="238"/>
    </location>
</feature>
<keyword evidence="1 7" id="KW-0436">Ligase</keyword>
<dbReference type="InterPro" id="IPR000924">
    <property type="entry name" value="Glu/Gln-tRNA-synth"/>
</dbReference>
<dbReference type="InterPro" id="IPR022380">
    <property type="entry name" value="Glu-Q_tRNA(Asp)_Synthase"/>
</dbReference>
<feature type="binding site" evidence="7">
    <location>
        <position position="233"/>
    </location>
    <ligand>
        <name>ATP</name>
        <dbReference type="ChEBI" id="CHEBI:30616"/>
    </ligand>
</feature>
<dbReference type="GO" id="GO:0005829">
    <property type="term" value="C:cytosol"/>
    <property type="evidence" value="ECO:0007669"/>
    <property type="project" value="TreeGrafter"/>
</dbReference>
<dbReference type="GO" id="GO:0005524">
    <property type="term" value="F:ATP binding"/>
    <property type="evidence" value="ECO:0007669"/>
    <property type="project" value="UniProtKB-KW"/>
</dbReference>
<keyword evidence="5 7" id="KW-0067">ATP-binding</keyword>
<evidence type="ECO:0000313" key="11">
    <source>
        <dbReference type="Proteomes" id="UP000265903"/>
    </source>
</evidence>
<dbReference type="PANTHER" id="PTHR43311">
    <property type="entry name" value="GLUTAMATE--TRNA LIGASE"/>
    <property type="match status" value="1"/>
</dbReference>
<feature type="binding site" evidence="7">
    <location>
        <position position="192"/>
    </location>
    <ligand>
        <name>L-glutamate</name>
        <dbReference type="ChEBI" id="CHEBI:29985"/>
    </ligand>
</feature>
<gene>
    <name evidence="7 10" type="primary">gluQ</name>
    <name evidence="10" type="ORF">DOQ08_01982</name>
</gene>
<dbReference type="NCBIfam" id="TIGR03838">
    <property type="entry name" value="queuosine_YadB"/>
    <property type="match status" value="1"/>
</dbReference>
<evidence type="ECO:0000256" key="4">
    <source>
        <dbReference type="ARBA" id="ARBA00022833"/>
    </source>
</evidence>
<dbReference type="Proteomes" id="UP000265903">
    <property type="component" value="Unassembled WGS sequence"/>
</dbReference>
<feature type="binding site" evidence="7">
    <location>
        <position position="174"/>
    </location>
    <ligand>
        <name>L-glutamate</name>
        <dbReference type="ChEBI" id="CHEBI:29985"/>
    </ligand>
</feature>
<evidence type="ECO:0000256" key="6">
    <source>
        <dbReference type="ARBA" id="ARBA00023146"/>
    </source>
</evidence>
<dbReference type="GO" id="GO:0004818">
    <property type="term" value="F:glutamate-tRNA ligase activity"/>
    <property type="evidence" value="ECO:0007669"/>
    <property type="project" value="TreeGrafter"/>
</dbReference>
<dbReference type="Gene3D" id="3.40.50.620">
    <property type="entry name" value="HUPs"/>
    <property type="match status" value="1"/>
</dbReference>
<evidence type="ECO:0000256" key="1">
    <source>
        <dbReference type="ARBA" id="ARBA00022598"/>
    </source>
</evidence>
<feature type="binding site" evidence="7">
    <location>
        <position position="45"/>
    </location>
    <ligand>
        <name>L-glutamate</name>
        <dbReference type="ChEBI" id="CHEBI:29985"/>
    </ligand>
</feature>
<dbReference type="SUPFAM" id="SSF52374">
    <property type="entry name" value="Nucleotidylyl transferase"/>
    <property type="match status" value="1"/>
</dbReference>
<keyword evidence="8" id="KW-0648">Protein biosynthesis</keyword>
<dbReference type="Pfam" id="PF00749">
    <property type="entry name" value="tRNA-synt_1c"/>
    <property type="match status" value="1"/>
</dbReference>